<protein>
    <recommendedName>
        <fullName evidence="3">C-type lectin domain-containing protein</fullName>
    </recommendedName>
</protein>
<name>A0A0B1TDD0_OESDE</name>
<sequence>MFAADSMDEWNEVMSFTPLYFWAWTGIVQEEATDAPYVKGGQLDASKVNWLVKTSSSLANGWSVASKCAAYYNMDLIASNYVYFYPCSYQYYSICEKDLGRR</sequence>
<evidence type="ECO:0000313" key="1">
    <source>
        <dbReference type="EMBL" id="KHJ93370.1"/>
    </source>
</evidence>
<gene>
    <name evidence="1" type="ORF">OESDEN_06720</name>
</gene>
<evidence type="ECO:0008006" key="3">
    <source>
        <dbReference type="Google" id="ProtNLM"/>
    </source>
</evidence>
<keyword evidence="2" id="KW-1185">Reference proteome</keyword>
<accession>A0A0B1TDD0</accession>
<evidence type="ECO:0000313" key="2">
    <source>
        <dbReference type="Proteomes" id="UP000053660"/>
    </source>
</evidence>
<organism evidence="1 2">
    <name type="scientific">Oesophagostomum dentatum</name>
    <name type="common">Nodular worm</name>
    <dbReference type="NCBI Taxonomy" id="61180"/>
    <lineage>
        <taxon>Eukaryota</taxon>
        <taxon>Metazoa</taxon>
        <taxon>Ecdysozoa</taxon>
        <taxon>Nematoda</taxon>
        <taxon>Chromadorea</taxon>
        <taxon>Rhabditida</taxon>
        <taxon>Rhabditina</taxon>
        <taxon>Rhabditomorpha</taxon>
        <taxon>Strongyloidea</taxon>
        <taxon>Strongylidae</taxon>
        <taxon>Oesophagostomum</taxon>
    </lineage>
</organism>
<proteinExistence type="predicted"/>
<reference evidence="1 2" key="1">
    <citation type="submission" date="2014-03" db="EMBL/GenBank/DDBJ databases">
        <title>Draft genome of the hookworm Oesophagostomum dentatum.</title>
        <authorList>
            <person name="Mitreva M."/>
        </authorList>
    </citation>
    <scope>NUCLEOTIDE SEQUENCE [LARGE SCALE GENOMIC DNA]</scope>
    <source>
        <strain evidence="1 2">OD-Hann</strain>
    </source>
</reference>
<dbReference type="EMBL" id="KN550800">
    <property type="protein sequence ID" value="KHJ93370.1"/>
    <property type="molecule type" value="Genomic_DNA"/>
</dbReference>
<dbReference type="SUPFAM" id="SSF56436">
    <property type="entry name" value="C-type lectin-like"/>
    <property type="match status" value="1"/>
</dbReference>
<dbReference type="Proteomes" id="UP000053660">
    <property type="component" value="Unassembled WGS sequence"/>
</dbReference>
<dbReference type="OrthoDB" id="6337382at2759"/>
<dbReference type="InterPro" id="IPR016187">
    <property type="entry name" value="CTDL_fold"/>
</dbReference>
<dbReference type="AlphaFoldDB" id="A0A0B1TDD0"/>